<organism evidence="11">
    <name type="scientific">Mucochytrium quahogii</name>
    <dbReference type="NCBI Taxonomy" id="96639"/>
    <lineage>
        <taxon>Eukaryota</taxon>
        <taxon>Sar</taxon>
        <taxon>Stramenopiles</taxon>
        <taxon>Bigyra</taxon>
        <taxon>Labyrinthulomycetes</taxon>
        <taxon>Thraustochytrida</taxon>
        <taxon>Thraustochytriidae</taxon>
        <taxon>Mucochytrium</taxon>
    </lineage>
</organism>
<name>A0A7S2R7E7_9STRA</name>
<dbReference type="GO" id="GO:0022900">
    <property type="term" value="P:electron transport chain"/>
    <property type="evidence" value="ECO:0007669"/>
    <property type="project" value="InterPro"/>
</dbReference>
<dbReference type="InterPro" id="IPR038532">
    <property type="entry name" value="NDUFS4-like_sf"/>
</dbReference>
<protein>
    <recommendedName>
        <fullName evidence="9">NADH dehydrogenase [ubiquinone] iron-sulfur protein 4, mitochondrial</fullName>
    </recommendedName>
</protein>
<evidence type="ECO:0000313" key="11">
    <source>
        <dbReference type="EMBL" id="CAD9661795.1"/>
    </source>
</evidence>
<evidence type="ECO:0000256" key="2">
    <source>
        <dbReference type="ARBA" id="ARBA00022448"/>
    </source>
</evidence>
<dbReference type="Gene3D" id="3.30.160.190">
    <property type="entry name" value="atu1810 like domain"/>
    <property type="match status" value="1"/>
</dbReference>
<evidence type="ECO:0000256" key="7">
    <source>
        <dbReference type="ARBA" id="ARBA00023128"/>
    </source>
</evidence>
<evidence type="ECO:0000256" key="1">
    <source>
        <dbReference type="ARBA" id="ARBA00005882"/>
    </source>
</evidence>
<keyword evidence="4 9" id="KW-0999">Mitochondrion inner membrane</keyword>
<proteinExistence type="inferred from homology"/>
<gene>
    <name evidence="11" type="ORF">QSP1433_LOCUS101</name>
</gene>
<keyword evidence="8 9" id="KW-0472">Membrane</keyword>
<comment type="function">
    <text evidence="9">Accessory subunit of the mitochondrial membrane respiratory chain NADH dehydrogenase (Complex I), that is believed not to be involved in catalysis. Complex I functions in the transfer of electrons from NADH to the respiratory chain. The immediate electron acceptor for the enzyme is believed to be ubiquinone.</text>
</comment>
<accession>A0A7S2R7E7</accession>
<dbReference type="GO" id="GO:0005743">
    <property type="term" value="C:mitochondrial inner membrane"/>
    <property type="evidence" value="ECO:0007669"/>
    <property type="project" value="UniProtKB-SubCell"/>
</dbReference>
<keyword evidence="10" id="KW-0732">Signal</keyword>
<evidence type="ECO:0000256" key="4">
    <source>
        <dbReference type="ARBA" id="ARBA00022792"/>
    </source>
</evidence>
<evidence type="ECO:0000256" key="8">
    <source>
        <dbReference type="ARBA" id="ARBA00023136"/>
    </source>
</evidence>
<keyword evidence="6 9" id="KW-0249">Electron transport</keyword>
<evidence type="ECO:0000256" key="10">
    <source>
        <dbReference type="SAM" id="SignalP"/>
    </source>
</evidence>
<feature type="signal peptide" evidence="10">
    <location>
        <begin position="1"/>
        <end position="18"/>
    </location>
</feature>
<evidence type="ECO:0000256" key="6">
    <source>
        <dbReference type="ARBA" id="ARBA00022982"/>
    </source>
</evidence>
<evidence type="ECO:0000256" key="9">
    <source>
        <dbReference type="RuleBase" id="RU367010"/>
    </source>
</evidence>
<keyword evidence="2 9" id="KW-0813">Transport</keyword>
<dbReference type="InterPro" id="IPR006885">
    <property type="entry name" value="NADH_UbQ_FeS_4_mit-like"/>
</dbReference>
<keyword evidence="7 9" id="KW-0496">Mitochondrion</keyword>
<dbReference type="PANTHER" id="PTHR12219:SF8">
    <property type="entry name" value="NADH DEHYDROGENASE [UBIQUINONE] IRON-SULFUR PROTEIN 4, MITOCHONDRIAL"/>
    <property type="match status" value="1"/>
</dbReference>
<keyword evidence="5 9" id="KW-0809">Transit peptide</keyword>
<dbReference type="AlphaFoldDB" id="A0A7S2R7E7"/>
<keyword evidence="3 9" id="KW-0679">Respiratory chain</keyword>
<evidence type="ECO:0000256" key="3">
    <source>
        <dbReference type="ARBA" id="ARBA00022660"/>
    </source>
</evidence>
<feature type="chain" id="PRO_5030739108" description="NADH dehydrogenase [ubiquinone] iron-sulfur protein 4, mitochondrial" evidence="10">
    <location>
        <begin position="19"/>
        <end position="230"/>
    </location>
</feature>
<evidence type="ECO:0000256" key="5">
    <source>
        <dbReference type="ARBA" id="ARBA00022946"/>
    </source>
</evidence>
<reference evidence="11" key="1">
    <citation type="submission" date="2021-01" db="EMBL/GenBank/DDBJ databases">
        <authorList>
            <person name="Corre E."/>
            <person name="Pelletier E."/>
            <person name="Niang G."/>
            <person name="Scheremetjew M."/>
            <person name="Finn R."/>
            <person name="Kale V."/>
            <person name="Holt S."/>
            <person name="Cochrane G."/>
            <person name="Meng A."/>
            <person name="Brown T."/>
            <person name="Cohen L."/>
        </authorList>
    </citation>
    <scope>NUCLEOTIDE SEQUENCE</scope>
    <source>
        <strain evidence="11">NY070348D</strain>
    </source>
</reference>
<dbReference type="PANTHER" id="PTHR12219">
    <property type="entry name" value="NADH-UBIQUINONE OXIDOREDUCTASE"/>
    <property type="match status" value="1"/>
</dbReference>
<comment type="subcellular location">
    <subcellularLocation>
        <location evidence="9">Mitochondrion inner membrane</location>
        <topology evidence="9">Peripheral membrane protein</topology>
        <orientation evidence="9">Matrix side</orientation>
    </subcellularLocation>
</comment>
<comment type="similarity">
    <text evidence="1 9">Belongs to the complex I NDUFS4 subunit family.</text>
</comment>
<sequence>MEQKWTNLAGLLAVSVSASYMVCPEVDEELPPGASIEQEHLNNHFPEEVLKDRTVRIFQRARNVMQSGNASANLWCIESDAKPRWNNMLMNYQSSADPIGQTGPRNLWFNSAEEAKNFATKMGFKYVVANTPRIHDFKEEKNYAHNFLNYHVRTRREKGSPRKLMKEQFGHKEGGKSTWVNLKHTPFGKKESKVTTNNLWSDPHPANHEATDWYMESLKAKQELARKLGK</sequence>
<dbReference type="Pfam" id="PF04800">
    <property type="entry name" value="NDUS4"/>
    <property type="match status" value="1"/>
</dbReference>
<dbReference type="EMBL" id="HBHK01000177">
    <property type="protein sequence ID" value="CAD9661795.1"/>
    <property type="molecule type" value="Transcribed_RNA"/>
</dbReference>